<evidence type="ECO:0000313" key="2">
    <source>
        <dbReference type="Proteomes" id="UP001283361"/>
    </source>
</evidence>
<evidence type="ECO:0000313" key="1">
    <source>
        <dbReference type="EMBL" id="KAK3748838.1"/>
    </source>
</evidence>
<organism evidence="1 2">
    <name type="scientific">Elysia crispata</name>
    <name type="common">lettuce slug</name>
    <dbReference type="NCBI Taxonomy" id="231223"/>
    <lineage>
        <taxon>Eukaryota</taxon>
        <taxon>Metazoa</taxon>
        <taxon>Spiralia</taxon>
        <taxon>Lophotrochozoa</taxon>
        <taxon>Mollusca</taxon>
        <taxon>Gastropoda</taxon>
        <taxon>Heterobranchia</taxon>
        <taxon>Euthyneura</taxon>
        <taxon>Panpulmonata</taxon>
        <taxon>Sacoglossa</taxon>
        <taxon>Placobranchoidea</taxon>
        <taxon>Plakobranchidae</taxon>
        <taxon>Elysia</taxon>
    </lineage>
</organism>
<feature type="non-terminal residue" evidence="1">
    <location>
        <position position="1"/>
    </location>
</feature>
<dbReference type="EMBL" id="JAWDGP010005985">
    <property type="protein sequence ID" value="KAK3748838.1"/>
    <property type="molecule type" value="Genomic_DNA"/>
</dbReference>
<accession>A0AAE0YM51</accession>
<dbReference type="Proteomes" id="UP001283361">
    <property type="component" value="Unassembled WGS sequence"/>
</dbReference>
<reference evidence="1" key="1">
    <citation type="journal article" date="2023" name="G3 (Bethesda)">
        <title>A reference genome for the long-term kleptoplast-retaining sea slug Elysia crispata morphotype clarki.</title>
        <authorList>
            <person name="Eastman K.E."/>
            <person name="Pendleton A.L."/>
            <person name="Shaikh M.A."/>
            <person name="Suttiyut T."/>
            <person name="Ogas R."/>
            <person name="Tomko P."/>
            <person name="Gavelis G."/>
            <person name="Widhalm J.R."/>
            <person name="Wisecaver J.H."/>
        </authorList>
    </citation>
    <scope>NUCLEOTIDE SEQUENCE</scope>
    <source>
        <strain evidence="1">ECLA1</strain>
    </source>
</reference>
<keyword evidence="2" id="KW-1185">Reference proteome</keyword>
<protein>
    <submittedName>
        <fullName evidence="1">Uncharacterized protein</fullName>
    </submittedName>
</protein>
<gene>
    <name evidence="1" type="ORF">RRG08_057528</name>
</gene>
<name>A0AAE0YM51_9GAST</name>
<proteinExistence type="predicted"/>
<sequence>MCCCLPDSDDVHFGICNLAPYAEDFVKIQTLRLEGPHVPC</sequence>
<dbReference type="AlphaFoldDB" id="A0AAE0YM51"/>
<comment type="caution">
    <text evidence="1">The sequence shown here is derived from an EMBL/GenBank/DDBJ whole genome shotgun (WGS) entry which is preliminary data.</text>
</comment>